<evidence type="ECO:0000256" key="15">
    <source>
        <dbReference type="ARBA" id="ARBA00048493"/>
    </source>
</evidence>
<dbReference type="GO" id="GO:0071555">
    <property type="term" value="P:cell wall organization"/>
    <property type="evidence" value="ECO:0007669"/>
    <property type="project" value="UniProtKB-KW"/>
</dbReference>
<dbReference type="Gene3D" id="3.90.550.10">
    <property type="entry name" value="Spore Coat Polysaccharide Biosynthesis Protein SpsA, Chain A"/>
    <property type="match status" value="1"/>
</dbReference>
<feature type="binding site" evidence="17">
    <location>
        <position position="386"/>
    </location>
    <ligand>
        <name>UDP-N-acetyl-alpha-D-glucosamine</name>
        <dbReference type="ChEBI" id="CHEBI:57705"/>
    </ligand>
</feature>
<evidence type="ECO:0000256" key="17">
    <source>
        <dbReference type="HAMAP-Rule" id="MF_01631"/>
    </source>
</evidence>
<dbReference type="GO" id="GO:0000902">
    <property type="term" value="P:cell morphogenesis"/>
    <property type="evidence" value="ECO:0007669"/>
    <property type="project" value="UniProtKB-UniRule"/>
</dbReference>
<feature type="binding site" evidence="17">
    <location>
        <position position="389"/>
    </location>
    <ligand>
        <name>acetyl-CoA</name>
        <dbReference type="ChEBI" id="CHEBI:57288"/>
    </ligand>
</feature>
<evidence type="ECO:0000256" key="6">
    <source>
        <dbReference type="ARBA" id="ARBA00022723"/>
    </source>
</evidence>
<feature type="binding site" evidence="17">
    <location>
        <position position="414"/>
    </location>
    <ligand>
        <name>acetyl-CoA</name>
        <dbReference type="ChEBI" id="CHEBI:57288"/>
    </ligand>
</feature>
<feature type="binding site" evidence="17">
    <location>
        <position position="77"/>
    </location>
    <ligand>
        <name>UDP-N-acetyl-alpha-D-glucosamine</name>
        <dbReference type="ChEBI" id="CHEBI:57705"/>
    </ligand>
</feature>
<dbReference type="InterPro" id="IPR050065">
    <property type="entry name" value="GlmU-like"/>
</dbReference>
<evidence type="ECO:0000256" key="7">
    <source>
        <dbReference type="ARBA" id="ARBA00022737"/>
    </source>
</evidence>
<keyword evidence="4 17" id="KW-0808">Transferase</keyword>
<evidence type="ECO:0000256" key="1">
    <source>
        <dbReference type="ARBA" id="ARBA00007707"/>
    </source>
</evidence>
<comment type="function">
    <text evidence="16 17">Catalyzes the last two sequential reactions in the de novo biosynthetic pathway for UDP-N-acetylglucosamine (UDP-GlcNAc). The C-terminal domain catalyzes the transfer of acetyl group from acetyl coenzyme A to glucosamine-1-phosphate (GlcN-1-P) to produce N-acetylglucosamine-1-phosphate (GlcNAc-1-P), which is converted into UDP-GlcNAc by the transfer of uridine 5-monophosphate (from uridine 5-triphosphate), a reaction catalyzed by the N-terminal domain.</text>
</comment>
<keyword evidence="7 17" id="KW-0677">Repeat</keyword>
<comment type="pathway">
    <text evidence="17">Bacterial outer membrane biogenesis; LPS lipid A biosynthesis.</text>
</comment>
<evidence type="ECO:0000256" key="18">
    <source>
        <dbReference type="SAM" id="MobiDB-lite"/>
    </source>
</evidence>
<dbReference type="AlphaFoldDB" id="A0A853C971"/>
<feature type="region of interest" description="Pyrophosphorylase" evidence="17">
    <location>
        <begin position="1"/>
        <end position="239"/>
    </location>
</feature>
<accession>A0A853C971</accession>
<feature type="binding site" evidence="17">
    <location>
        <position position="342"/>
    </location>
    <ligand>
        <name>UDP-N-acetyl-alpha-D-glucosamine</name>
        <dbReference type="ChEBI" id="CHEBI:57705"/>
    </ligand>
</feature>
<evidence type="ECO:0000256" key="5">
    <source>
        <dbReference type="ARBA" id="ARBA00022695"/>
    </source>
</evidence>
<dbReference type="RefSeq" id="WP_179669094.1">
    <property type="nucleotide sequence ID" value="NZ_JACCFP010000001.1"/>
</dbReference>
<dbReference type="Proteomes" id="UP000530424">
    <property type="component" value="Unassembled WGS sequence"/>
</dbReference>
<organism evidence="20 21">
    <name type="scientific">Nocardioides thalensis</name>
    <dbReference type="NCBI Taxonomy" id="1914755"/>
    <lineage>
        <taxon>Bacteria</taxon>
        <taxon>Bacillati</taxon>
        <taxon>Actinomycetota</taxon>
        <taxon>Actinomycetes</taxon>
        <taxon>Propionibacteriales</taxon>
        <taxon>Nocardioidaceae</taxon>
        <taxon>Nocardioides</taxon>
    </lineage>
</organism>
<feature type="binding site" evidence="17">
    <location>
        <position position="375"/>
    </location>
    <ligand>
        <name>UDP-N-acetyl-alpha-D-glucosamine</name>
        <dbReference type="ChEBI" id="CHEBI:57705"/>
    </ligand>
</feature>
<feature type="binding site" evidence="17">
    <location>
        <position position="179"/>
    </location>
    <ligand>
        <name>UDP-N-acetyl-alpha-D-glucosamine</name>
        <dbReference type="ChEBI" id="CHEBI:57705"/>
    </ligand>
</feature>
<feature type="binding site" evidence="17">
    <location>
        <begin position="10"/>
        <end position="13"/>
    </location>
    <ligand>
        <name>UDP-N-acetyl-alpha-D-glucosamine</name>
        <dbReference type="ChEBI" id="CHEBI:57705"/>
    </ligand>
</feature>
<dbReference type="GO" id="GO:0009245">
    <property type="term" value="P:lipid A biosynthetic process"/>
    <property type="evidence" value="ECO:0007669"/>
    <property type="project" value="UniProtKB-UniRule"/>
</dbReference>
<reference evidence="20 21" key="1">
    <citation type="submission" date="2020-07" db="EMBL/GenBank/DDBJ databases">
        <title>Sequencing the genomes of 1000 actinobacteria strains.</title>
        <authorList>
            <person name="Klenk H.-P."/>
        </authorList>
    </citation>
    <scope>NUCLEOTIDE SEQUENCE [LARGE SCALE GENOMIC DNA]</scope>
    <source>
        <strain evidence="20 21">DSM 103833</strain>
    </source>
</reference>
<comment type="subcellular location">
    <subcellularLocation>
        <location evidence="17">Cytoplasm</location>
    </subcellularLocation>
</comment>
<feature type="region of interest" description="Linker" evidence="17">
    <location>
        <begin position="240"/>
        <end position="260"/>
    </location>
</feature>
<dbReference type="Pfam" id="PF12804">
    <property type="entry name" value="NTP_transf_3"/>
    <property type="match status" value="1"/>
</dbReference>
<keyword evidence="3 17" id="KW-0963">Cytoplasm</keyword>
<dbReference type="UniPathway" id="UPA00113">
    <property type="reaction ID" value="UER00532"/>
</dbReference>
<dbReference type="NCBIfam" id="NF010932">
    <property type="entry name" value="PRK14352.1"/>
    <property type="match status" value="1"/>
</dbReference>
<feature type="active site" description="Proton acceptor" evidence="17">
    <location>
        <position position="372"/>
    </location>
</feature>
<evidence type="ECO:0000256" key="3">
    <source>
        <dbReference type="ARBA" id="ARBA00022490"/>
    </source>
</evidence>
<comment type="catalytic activity">
    <reaction evidence="15 17">
        <text>N-acetyl-alpha-D-glucosamine 1-phosphate + UTP + H(+) = UDP-N-acetyl-alpha-D-glucosamine + diphosphate</text>
        <dbReference type="Rhea" id="RHEA:13509"/>
        <dbReference type="ChEBI" id="CHEBI:15378"/>
        <dbReference type="ChEBI" id="CHEBI:33019"/>
        <dbReference type="ChEBI" id="CHEBI:46398"/>
        <dbReference type="ChEBI" id="CHEBI:57705"/>
        <dbReference type="ChEBI" id="CHEBI:57776"/>
        <dbReference type="EC" id="2.7.7.23"/>
    </reaction>
</comment>
<evidence type="ECO:0000256" key="14">
    <source>
        <dbReference type="ARBA" id="ARBA00048247"/>
    </source>
</evidence>
<comment type="pathway">
    <text evidence="17">Nucleotide-sugar biosynthesis; UDP-N-acetyl-alpha-D-glucosamine biosynthesis; N-acetyl-alpha-D-glucosamine 1-phosphate from alpha-D-glucosamine 6-phosphate (route II): step 2/2.</text>
</comment>
<evidence type="ECO:0000256" key="8">
    <source>
        <dbReference type="ARBA" id="ARBA00022842"/>
    </source>
</evidence>
<feature type="compositionally biased region" description="Acidic residues" evidence="18">
    <location>
        <begin position="477"/>
        <end position="488"/>
    </location>
</feature>
<keyword evidence="10 17" id="KW-0573">Peptidoglycan synthesis</keyword>
<dbReference type="GO" id="GO:0006048">
    <property type="term" value="P:UDP-N-acetylglucosamine biosynthetic process"/>
    <property type="evidence" value="ECO:0007669"/>
    <property type="project" value="UniProtKB-UniPathway"/>
</dbReference>
<evidence type="ECO:0000256" key="10">
    <source>
        <dbReference type="ARBA" id="ARBA00022984"/>
    </source>
</evidence>
<protein>
    <recommendedName>
        <fullName evidence="17">Bifunctional protein GlmU</fullName>
    </recommendedName>
    <domain>
        <recommendedName>
            <fullName evidence="17">UDP-N-acetylglucosamine pyrophosphorylase</fullName>
            <ecNumber evidence="17">2.7.7.23</ecNumber>
        </recommendedName>
        <alternativeName>
            <fullName evidence="17">N-acetylglucosamine-1-phosphate uridyltransferase</fullName>
        </alternativeName>
    </domain>
    <domain>
        <recommendedName>
            <fullName evidence="17">Glucosamine-1-phosphate N-acetyltransferase</fullName>
            <ecNumber evidence="17">2.3.1.157</ecNumber>
        </recommendedName>
    </domain>
</protein>
<feature type="binding site" evidence="17">
    <location>
        <begin position="82"/>
        <end position="83"/>
    </location>
    <ligand>
        <name>UDP-N-acetyl-alpha-D-glucosamine</name>
        <dbReference type="ChEBI" id="CHEBI:57705"/>
    </ligand>
</feature>
<dbReference type="GO" id="GO:0008360">
    <property type="term" value="P:regulation of cell shape"/>
    <property type="evidence" value="ECO:0007669"/>
    <property type="project" value="UniProtKB-KW"/>
</dbReference>
<feature type="binding site" evidence="17">
    <location>
        <position position="164"/>
    </location>
    <ligand>
        <name>UDP-N-acetyl-alpha-D-glucosamine</name>
        <dbReference type="ChEBI" id="CHEBI:57705"/>
    </ligand>
</feature>
<dbReference type="Gene3D" id="2.160.10.10">
    <property type="entry name" value="Hexapeptide repeat proteins"/>
    <property type="match status" value="1"/>
</dbReference>
<dbReference type="SUPFAM" id="SSF51161">
    <property type="entry name" value="Trimeric LpxA-like enzymes"/>
    <property type="match status" value="1"/>
</dbReference>
<keyword evidence="21" id="KW-1185">Reference proteome</keyword>
<dbReference type="HAMAP" id="MF_01631">
    <property type="entry name" value="GlmU"/>
    <property type="match status" value="1"/>
</dbReference>
<keyword evidence="13 17" id="KW-0961">Cell wall biogenesis/degradation</keyword>
<dbReference type="GO" id="GO:0016020">
    <property type="term" value="C:membrane"/>
    <property type="evidence" value="ECO:0007669"/>
    <property type="project" value="GOC"/>
</dbReference>
<keyword evidence="12 17" id="KW-0012">Acyltransferase</keyword>
<dbReference type="CDD" id="cd02540">
    <property type="entry name" value="GT2_GlmU_N_bac"/>
    <property type="match status" value="1"/>
</dbReference>
<comment type="subunit">
    <text evidence="17">Homotrimer.</text>
</comment>
<keyword evidence="11 17" id="KW-0511">Multifunctional enzyme</keyword>
<dbReference type="NCBIfam" id="TIGR01173">
    <property type="entry name" value="glmU"/>
    <property type="match status" value="1"/>
</dbReference>
<evidence type="ECO:0000256" key="2">
    <source>
        <dbReference type="ARBA" id="ARBA00007947"/>
    </source>
</evidence>
<dbReference type="GO" id="GO:0003977">
    <property type="term" value="F:UDP-N-acetylglucosamine diphosphorylase activity"/>
    <property type="evidence" value="ECO:0007669"/>
    <property type="project" value="UniProtKB-UniRule"/>
</dbReference>
<keyword evidence="8 17" id="KW-0460">Magnesium</keyword>
<evidence type="ECO:0000256" key="16">
    <source>
        <dbReference type="ARBA" id="ARBA00049628"/>
    </source>
</evidence>
<dbReference type="PANTHER" id="PTHR43584">
    <property type="entry name" value="NUCLEOTIDYL TRANSFERASE"/>
    <property type="match status" value="1"/>
</dbReference>
<dbReference type="SUPFAM" id="SSF53448">
    <property type="entry name" value="Nucleotide-diphospho-sugar transferases"/>
    <property type="match status" value="1"/>
</dbReference>
<keyword evidence="9 17" id="KW-0133">Cell shape</keyword>
<evidence type="ECO:0000256" key="13">
    <source>
        <dbReference type="ARBA" id="ARBA00023316"/>
    </source>
</evidence>
<comment type="cofactor">
    <cofactor evidence="17">
        <name>Mg(2+)</name>
        <dbReference type="ChEBI" id="CHEBI:18420"/>
    </cofactor>
    <text evidence="17">Binds 1 Mg(2+) ion per subunit.</text>
</comment>
<dbReference type="InterPro" id="IPR025877">
    <property type="entry name" value="MobA-like_NTP_Trfase"/>
</dbReference>
<keyword evidence="6 17" id="KW-0479">Metal-binding</keyword>
<feature type="binding site" evidence="17">
    <location>
        <position position="432"/>
    </location>
    <ligand>
        <name>acetyl-CoA</name>
        <dbReference type="ChEBI" id="CHEBI:57288"/>
    </ligand>
</feature>
<dbReference type="GO" id="GO:0005737">
    <property type="term" value="C:cytoplasm"/>
    <property type="evidence" value="ECO:0007669"/>
    <property type="project" value="UniProtKB-SubCell"/>
</dbReference>
<keyword evidence="5 17" id="KW-0548">Nucleotidyltransferase</keyword>
<evidence type="ECO:0000256" key="9">
    <source>
        <dbReference type="ARBA" id="ARBA00022960"/>
    </source>
</evidence>
<feature type="binding site" evidence="17">
    <location>
        <position position="237"/>
    </location>
    <ligand>
        <name>UDP-N-acetyl-alpha-D-glucosamine</name>
        <dbReference type="ChEBI" id="CHEBI:57705"/>
    </ligand>
</feature>
<comment type="caution">
    <text evidence="17">Lacks conserved residue(s) required for the propagation of feature annotation.</text>
</comment>
<proteinExistence type="inferred from homology"/>
<dbReference type="GO" id="GO:0000287">
    <property type="term" value="F:magnesium ion binding"/>
    <property type="evidence" value="ECO:0007669"/>
    <property type="project" value="UniProtKB-UniRule"/>
</dbReference>
<comment type="caution">
    <text evidence="20">The sequence shown here is derived from an EMBL/GenBank/DDBJ whole genome shotgun (WGS) entry which is preliminary data.</text>
</comment>
<comment type="pathway">
    <text evidence="17">Nucleotide-sugar biosynthesis; UDP-N-acetyl-alpha-D-glucosamine biosynthesis; UDP-N-acetyl-alpha-D-glucosamine from N-acetyl-alpha-D-glucosamine 1-phosphate: step 1/1.</text>
</comment>
<evidence type="ECO:0000256" key="4">
    <source>
        <dbReference type="ARBA" id="ARBA00022679"/>
    </source>
</evidence>
<comment type="catalytic activity">
    <reaction evidence="14 17">
        <text>alpha-D-glucosamine 1-phosphate + acetyl-CoA = N-acetyl-alpha-D-glucosamine 1-phosphate + CoA + H(+)</text>
        <dbReference type="Rhea" id="RHEA:13725"/>
        <dbReference type="ChEBI" id="CHEBI:15378"/>
        <dbReference type="ChEBI" id="CHEBI:57287"/>
        <dbReference type="ChEBI" id="CHEBI:57288"/>
        <dbReference type="ChEBI" id="CHEBI:57776"/>
        <dbReference type="ChEBI" id="CHEBI:58516"/>
        <dbReference type="EC" id="2.3.1.157"/>
    </reaction>
</comment>
<comment type="similarity">
    <text evidence="2 17">In the N-terminal section; belongs to the N-acetylglucosamine-1-phosphate uridyltransferase family.</text>
</comment>
<dbReference type="UniPathway" id="UPA00973"/>
<dbReference type="InterPro" id="IPR038009">
    <property type="entry name" value="GlmU_C_LbH"/>
</dbReference>
<feature type="binding site" evidence="17">
    <location>
        <position position="149"/>
    </location>
    <ligand>
        <name>UDP-N-acetyl-alpha-D-glucosamine</name>
        <dbReference type="ChEBI" id="CHEBI:57705"/>
    </ligand>
</feature>
<dbReference type="EMBL" id="JACCFP010000001">
    <property type="protein sequence ID" value="NYJ02773.1"/>
    <property type="molecule type" value="Genomic_DNA"/>
</dbReference>
<feature type="binding site" evidence="17">
    <location>
        <begin position="110"/>
        <end position="112"/>
    </location>
    <ligand>
        <name>UDP-N-acetyl-alpha-D-glucosamine</name>
        <dbReference type="ChEBI" id="CHEBI:57705"/>
    </ligand>
</feature>
<feature type="binding site" evidence="17">
    <location>
        <begin position="395"/>
        <end position="396"/>
    </location>
    <ligand>
        <name>acetyl-CoA</name>
        <dbReference type="ChEBI" id="CHEBI:57288"/>
    </ligand>
</feature>
<dbReference type="GO" id="GO:0019134">
    <property type="term" value="F:glucosamine-1-phosphate N-acetyltransferase activity"/>
    <property type="evidence" value="ECO:0007669"/>
    <property type="project" value="UniProtKB-UniRule"/>
</dbReference>
<name>A0A853C971_9ACTN</name>
<feature type="binding site" evidence="17">
    <location>
        <position position="24"/>
    </location>
    <ligand>
        <name>UDP-N-acetyl-alpha-D-glucosamine</name>
        <dbReference type="ChEBI" id="CHEBI:57705"/>
    </ligand>
</feature>
<feature type="region of interest" description="Disordered" evidence="18">
    <location>
        <begin position="461"/>
        <end position="488"/>
    </location>
</feature>
<feature type="region of interest" description="N-acetyltransferase" evidence="17">
    <location>
        <begin position="261"/>
        <end position="488"/>
    </location>
</feature>
<feature type="binding site" evidence="17">
    <location>
        <position position="112"/>
    </location>
    <ligand>
        <name>Mg(2+)</name>
        <dbReference type="ChEBI" id="CHEBI:18420"/>
    </ligand>
</feature>
<evidence type="ECO:0000256" key="12">
    <source>
        <dbReference type="ARBA" id="ARBA00023315"/>
    </source>
</evidence>
<feature type="binding site" evidence="17">
    <location>
        <position position="360"/>
    </location>
    <ligand>
        <name>UDP-N-acetyl-alpha-D-glucosamine</name>
        <dbReference type="ChEBI" id="CHEBI:57705"/>
    </ligand>
</feature>
<gene>
    <name evidence="17" type="primary">glmU</name>
    <name evidence="20" type="ORF">HNR19_003471</name>
</gene>
<evidence type="ECO:0000256" key="11">
    <source>
        <dbReference type="ARBA" id="ARBA00023268"/>
    </source>
</evidence>
<dbReference type="GO" id="GO:0009252">
    <property type="term" value="P:peptidoglycan biosynthetic process"/>
    <property type="evidence" value="ECO:0007669"/>
    <property type="project" value="UniProtKB-UniRule"/>
</dbReference>
<sequence>MTTDLTVIVLAAGGGTRMKSKTPKVLHRVVGRSMVGHVLRAVSAVEPACVCTVIGHQRELVGPHISEELPDAVLAVQEQQLGTGHAVRVALEALEAAGRKLREGTVLIAYGDTPLLEGATLKAFAAEHEAAQAAVSILSGVVAEPFGYGRIVRDADGEVVAIVEEKDATPEQKEISEINSGILALDAAFLSDAITRIDNDNAKGEYYLTDAVKLARESGLTVTALPIDDVWQTEGANDRAQLAALGREMNHRIVTRWMRDGVTVMDPETTWIDADVALAPDVTILPGTQLLGATTVGEDAVIGPDTTLEDCEIGEGARVVRTHAQLAQVEAGASVGPFSYLRPGTRLGADGKIGAFVETKNAQIGAGAKVPHLSYVGDAEIGEGTNIGAGTIFANYDGVTKHRTKVGRHARTASNNTFVAPVEIGDGAATGAGTVVRKDVPPGALAVSQGPQRNIPGWAQARRAGTPQAEAAAAALADDESGEAAAED</sequence>
<dbReference type="InterPro" id="IPR029044">
    <property type="entry name" value="Nucleotide-diphossugar_trans"/>
</dbReference>
<evidence type="ECO:0000313" key="20">
    <source>
        <dbReference type="EMBL" id="NYJ02773.1"/>
    </source>
</evidence>
<evidence type="ECO:0000313" key="21">
    <source>
        <dbReference type="Proteomes" id="UP000530424"/>
    </source>
</evidence>
<dbReference type="PANTHER" id="PTHR43584:SF3">
    <property type="entry name" value="BIFUNCTIONAL PROTEIN GLMU"/>
    <property type="match status" value="1"/>
</dbReference>
<feature type="binding site" evidence="17">
    <location>
        <position position="237"/>
    </location>
    <ligand>
        <name>Mg(2+)</name>
        <dbReference type="ChEBI" id="CHEBI:18420"/>
    </ligand>
</feature>
<dbReference type="InterPro" id="IPR005882">
    <property type="entry name" value="Bifunctional_GlmU"/>
</dbReference>
<feature type="domain" description="MobA-like NTP transferase" evidence="19">
    <location>
        <begin position="7"/>
        <end position="152"/>
    </location>
</feature>
<evidence type="ECO:0000259" key="19">
    <source>
        <dbReference type="Pfam" id="PF12804"/>
    </source>
</evidence>
<dbReference type="EC" id="2.7.7.23" evidence="17"/>
<comment type="similarity">
    <text evidence="1 17">In the C-terminal section; belongs to the transferase hexapeptide repeat family.</text>
</comment>
<dbReference type="EC" id="2.3.1.157" evidence="17"/>
<dbReference type="CDD" id="cd03353">
    <property type="entry name" value="LbH_GlmU_C"/>
    <property type="match status" value="1"/>
</dbReference>
<dbReference type="InterPro" id="IPR011004">
    <property type="entry name" value="Trimer_LpxA-like_sf"/>
</dbReference>